<evidence type="ECO:0000313" key="2">
    <source>
        <dbReference type="Proteomes" id="UP000249091"/>
    </source>
</evidence>
<dbReference type="AlphaFoldDB" id="A0A2X4TSG7"/>
<dbReference type="Proteomes" id="UP000249091">
    <property type="component" value="Chromosome 1"/>
</dbReference>
<sequence>MGDIAGQGIAAFVTDVQQRGGRAEPLDDHRTVKVCGTDGVERVVRVRTTAGGPWLARRQDGIAGSDETGSSHWVFVDLGQTPPAFYVVESAEIEAGIEEEVALWLSERPGRTATGSHPIPLSGVAHGLDRWDLLGLDAVKDTTRTCTPTRRSTRRAAAPAVRPAAQPEEVDPRVAVCADVGGYRVQGRFDPATGALEITRGPMERRRFPDPTTAADAVAGFLSGDIESHDGDTFWRLDGPNALALGEYLARSS</sequence>
<protein>
    <submittedName>
        <fullName evidence="1">Uncharacterized protein</fullName>
    </submittedName>
</protein>
<dbReference type="KEGG" id="rcr:NCTC10994_01354"/>
<reference evidence="1 2" key="1">
    <citation type="submission" date="2018-06" db="EMBL/GenBank/DDBJ databases">
        <authorList>
            <consortium name="Pathogen Informatics"/>
            <person name="Doyle S."/>
        </authorList>
    </citation>
    <scope>NUCLEOTIDE SEQUENCE [LARGE SCALE GENOMIC DNA]</scope>
    <source>
        <strain evidence="1 2">NCTC10994</strain>
    </source>
</reference>
<accession>A0A2X4TSG7</accession>
<dbReference type="EMBL" id="LS483468">
    <property type="protein sequence ID" value="SQI29991.1"/>
    <property type="molecule type" value="Genomic_DNA"/>
</dbReference>
<keyword evidence="2" id="KW-1185">Reference proteome</keyword>
<gene>
    <name evidence="1" type="ORF">NCTC10994_01354</name>
</gene>
<evidence type="ECO:0000313" key="1">
    <source>
        <dbReference type="EMBL" id="SQI29991.1"/>
    </source>
</evidence>
<name>A0A2X4TSG7_9NOCA</name>
<organism evidence="1 2">
    <name type="scientific">Rhodococcus coprophilus</name>
    <dbReference type="NCBI Taxonomy" id="38310"/>
    <lineage>
        <taxon>Bacteria</taxon>
        <taxon>Bacillati</taxon>
        <taxon>Actinomycetota</taxon>
        <taxon>Actinomycetes</taxon>
        <taxon>Mycobacteriales</taxon>
        <taxon>Nocardiaceae</taxon>
        <taxon>Rhodococcus</taxon>
    </lineage>
</organism>
<dbReference type="RefSeq" id="WP_072700016.1">
    <property type="nucleotide sequence ID" value="NZ_JAFBBL010000001.1"/>
</dbReference>
<proteinExistence type="predicted"/>
<dbReference type="STRING" id="1219011.GCA_001895045_02042"/>